<evidence type="ECO:0000313" key="3">
    <source>
        <dbReference type="Proteomes" id="UP001202328"/>
    </source>
</evidence>
<keyword evidence="1" id="KW-1133">Transmembrane helix</keyword>
<gene>
    <name evidence="2" type="ORF">MKW98_031492</name>
</gene>
<proteinExistence type="predicted"/>
<keyword evidence="1" id="KW-0472">Membrane</keyword>
<dbReference type="PANTHER" id="PTHR32254:SF6">
    <property type="entry name" value="DUF1068 DOMAIN-CONTAINING PROTEIN"/>
    <property type="match status" value="1"/>
</dbReference>
<evidence type="ECO:0000313" key="2">
    <source>
        <dbReference type="EMBL" id="KAI3863900.1"/>
    </source>
</evidence>
<dbReference type="Proteomes" id="UP001202328">
    <property type="component" value="Unassembled WGS sequence"/>
</dbReference>
<protein>
    <submittedName>
        <fullName evidence="2">Uncharacterized protein</fullName>
    </submittedName>
</protein>
<name>A0AAD4X8H8_9MAGN</name>
<reference evidence="2" key="1">
    <citation type="submission" date="2022-04" db="EMBL/GenBank/DDBJ databases">
        <title>A functionally conserved STORR gene fusion in Papaver species that diverged 16.8 million years ago.</title>
        <authorList>
            <person name="Catania T."/>
        </authorList>
    </citation>
    <scope>NUCLEOTIDE SEQUENCE</scope>
    <source>
        <strain evidence="2">S-188037</strain>
    </source>
</reference>
<organism evidence="2 3">
    <name type="scientific">Papaver atlanticum</name>
    <dbReference type="NCBI Taxonomy" id="357466"/>
    <lineage>
        <taxon>Eukaryota</taxon>
        <taxon>Viridiplantae</taxon>
        <taxon>Streptophyta</taxon>
        <taxon>Embryophyta</taxon>
        <taxon>Tracheophyta</taxon>
        <taxon>Spermatophyta</taxon>
        <taxon>Magnoliopsida</taxon>
        <taxon>Ranunculales</taxon>
        <taxon>Papaveraceae</taxon>
        <taxon>Papaveroideae</taxon>
        <taxon>Papaver</taxon>
    </lineage>
</organism>
<sequence>MYNQSSSSHSRGGVFCNPGLLRLVMLLISICLVGYLITHPLNLSSRGGKNLPRRLSCPPCVCDCSSEALFSLPSGLLNNSLLDCGKNDPEMNSEIKKDSIDLLSEELSLLKGVMDNNMKHTRALVSDARKTSSQYQKEAEKCNVGIETCEEAREKAEAQLRAELKQSALWESRARENGWKDL</sequence>
<comment type="caution">
    <text evidence="2">The sequence shown here is derived from an EMBL/GenBank/DDBJ whole genome shotgun (WGS) entry which is preliminary data.</text>
</comment>
<accession>A0AAD4X8H8</accession>
<dbReference type="Pfam" id="PF06364">
    <property type="entry name" value="DUF1068"/>
    <property type="match status" value="1"/>
</dbReference>
<dbReference type="EMBL" id="JAJJMB010014022">
    <property type="protein sequence ID" value="KAI3863900.1"/>
    <property type="molecule type" value="Genomic_DNA"/>
</dbReference>
<feature type="transmembrane region" description="Helical" evidence="1">
    <location>
        <begin position="20"/>
        <end position="38"/>
    </location>
</feature>
<dbReference type="AlphaFoldDB" id="A0AAD4X8H8"/>
<dbReference type="PANTHER" id="PTHR32254">
    <property type="entry name" value="EXPRESSED PROTEIN"/>
    <property type="match status" value="1"/>
</dbReference>
<keyword evidence="1" id="KW-0812">Transmembrane</keyword>
<keyword evidence="3" id="KW-1185">Reference proteome</keyword>
<evidence type="ECO:0000256" key="1">
    <source>
        <dbReference type="SAM" id="Phobius"/>
    </source>
</evidence>
<dbReference type="InterPro" id="IPR010471">
    <property type="entry name" value="DUF1068"/>
</dbReference>